<proteinExistence type="predicted"/>
<accession>A0A3M7TGT7</accession>
<evidence type="ECO:0000313" key="1">
    <source>
        <dbReference type="EMBL" id="RNA61430.1"/>
    </source>
</evidence>
<dbReference type="RefSeq" id="WP_122635571.1">
    <property type="nucleotide sequence ID" value="NZ_QWIU01000002.1"/>
</dbReference>
<name>A0A3M7TGT7_9FLAO</name>
<comment type="caution">
    <text evidence="1">The sequence shown here is derived from an EMBL/GenBank/DDBJ whole genome shotgun (WGS) entry which is preliminary data.</text>
</comment>
<sequence length="94" mass="10537">MIGIHFTLRGYWRGVISGWASIHSQVFNDPASFAADFAIISEKISQSTQYIDFVDTVVYMLTKGKKDSFIKIITPMVLASDKIKVFEGSLVVFI</sequence>
<organism evidence="1 2">
    <name type="scientific">Chryseobacterium nematophagum</name>
    <dbReference type="NCBI Taxonomy" id="2305228"/>
    <lineage>
        <taxon>Bacteria</taxon>
        <taxon>Pseudomonadati</taxon>
        <taxon>Bacteroidota</taxon>
        <taxon>Flavobacteriia</taxon>
        <taxon>Flavobacteriales</taxon>
        <taxon>Weeksellaceae</taxon>
        <taxon>Chryseobacterium group</taxon>
        <taxon>Chryseobacterium</taxon>
    </lineage>
</organism>
<evidence type="ECO:0000313" key="2">
    <source>
        <dbReference type="Proteomes" id="UP000278775"/>
    </source>
</evidence>
<dbReference type="Proteomes" id="UP000278775">
    <property type="component" value="Unassembled WGS sequence"/>
</dbReference>
<protein>
    <submittedName>
        <fullName evidence="1">Uncharacterized protein</fullName>
    </submittedName>
</protein>
<dbReference type="AlphaFoldDB" id="A0A3M7TGT7"/>
<gene>
    <name evidence="1" type="ORF">D1631_05525</name>
</gene>
<dbReference type="EMBL" id="QWIU01000002">
    <property type="protein sequence ID" value="RNA61430.1"/>
    <property type="molecule type" value="Genomic_DNA"/>
</dbReference>
<reference evidence="1 2" key="1">
    <citation type="submission" date="2018-08" db="EMBL/GenBank/DDBJ databases">
        <title>Chryseobacterium nematophagum: a novel matrix digesting pathogen of nematodes.</title>
        <authorList>
            <person name="Page A."/>
            <person name="Roberts M."/>
            <person name="Felix M.-A."/>
            <person name="Weir W."/>
        </authorList>
    </citation>
    <scope>NUCLEOTIDE SEQUENCE [LARGE SCALE GENOMIC DNA]</scope>
    <source>
        <strain evidence="1 2">JUb129</strain>
    </source>
</reference>